<evidence type="ECO:0000313" key="2">
    <source>
        <dbReference type="EMBL" id="CED94304.1"/>
    </source>
</evidence>
<keyword evidence="1" id="KW-0812">Transmembrane</keyword>
<dbReference type="GeneID" id="82205729"/>
<dbReference type="AlphaFoldDB" id="A0A1V1I4F5"/>
<dbReference type="KEGG" id="ril:CRIB_1697"/>
<feature type="transmembrane region" description="Helical" evidence="1">
    <location>
        <begin position="368"/>
        <end position="392"/>
    </location>
</feature>
<proteinExistence type="predicted"/>
<feature type="transmembrane region" description="Helical" evidence="1">
    <location>
        <begin position="295"/>
        <end position="314"/>
    </location>
</feature>
<sequence length="397" mass="45969">MAYVNFKEEKVKGKIQLDERKKNNKTLYQSILKHQDSLTGFYPNLKYSFKKIVDESIGRKGVLEEEDFQEIINEDFICTKFIDCTFKNVKFKDCRFIGCVFDGCKFDEGGVSFENCIFIKEDSEKLPSLNRKDNLGCSFYNCNIYARFLNSDISYAIFENTKFQNTNIELTNASNCIMINCELDKIGVVDSDFRGFKTFNTYMINFEFEDKFLSKFDEKTFFDKIEPRVKDKQEYEGIYTVYENIADKYNDNNLTNNFGEYYYLAKCIERKSLSLLPKIGSYIYWFTCGYGERPFYCIFSAFAIMLIFAFLYLLTGIEMESGTTIIYNFNNIGTWNISKFMKDFNEAINLSVGMFAGVGVNNGKPTELGYVVANFEMLTGVVLMGVGLGTLVRKAIR</sequence>
<keyword evidence="3" id="KW-1185">Reference proteome</keyword>
<dbReference type="Pfam" id="PF13576">
    <property type="entry name" value="Pentapeptide_3"/>
    <property type="match status" value="1"/>
</dbReference>
<keyword evidence="1" id="KW-1133">Transmembrane helix</keyword>
<dbReference type="SUPFAM" id="SSF141571">
    <property type="entry name" value="Pentapeptide repeat-like"/>
    <property type="match status" value="1"/>
</dbReference>
<dbReference type="EMBL" id="LN555523">
    <property type="protein sequence ID" value="CED94304.1"/>
    <property type="molecule type" value="Genomic_DNA"/>
</dbReference>
<reference evidence="2 3" key="1">
    <citation type="submission" date="2014-04" db="EMBL/GenBank/DDBJ databases">
        <authorList>
            <person name="Hornung B.V."/>
        </authorList>
    </citation>
    <scope>NUCLEOTIDE SEQUENCE [LARGE SCALE GENOMIC DNA]</scope>
    <source>
        <strain evidence="2 3">CRIB</strain>
    </source>
</reference>
<dbReference type="Proteomes" id="UP000245622">
    <property type="component" value="Chromosome 1"/>
</dbReference>
<accession>A0A1V1I4F5</accession>
<organism evidence="2 3">
    <name type="scientific">Romboutsia ilealis</name>
    <dbReference type="NCBI Taxonomy" id="1115758"/>
    <lineage>
        <taxon>Bacteria</taxon>
        <taxon>Bacillati</taxon>
        <taxon>Bacillota</taxon>
        <taxon>Clostridia</taxon>
        <taxon>Peptostreptococcales</taxon>
        <taxon>Peptostreptococcaceae</taxon>
        <taxon>Romboutsia</taxon>
    </lineage>
</organism>
<dbReference type="Gene3D" id="2.160.20.80">
    <property type="entry name" value="E3 ubiquitin-protein ligase SopA"/>
    <property type="match status" value="1"/>
</dbReference>
<gene>
    <name evidence="2" type="ORF">CRIB_1697</name>
</gene>
<evidence type="ECO:0000313" key="3">
    <source>
        <dbReference type="Proteomes" id="UP000245622"/>
    </source>
</evidence>
<keyword evidence="1" id="KW-0472">Membrane</keyword>
<protein>
    <submittedName>
        <fullName evidence="2">Ion channel</fullName>
    </submittedName>
</protein>
<dbReference type="InterPro" id="IPR001646">
    <property type="entry name" value="5peptide_repeat"/>
</dbReference>
<evidence type="ECO:0000256" key="1">
    <source>
        <dbReference type="SAM" id="Phobius"/>
    </source>
</evidence>
<name>A0A1V1I4F5_9FIRM</name>
<dbReference type="RefSeq" id="WP_180701837.1">
    <property type="nucleotide sequence ID" value="NZ_CAPEHT010000026.1"/>
</dbReference>